<sequence length="29" mass="3116">MSSSIQFDAHGVCVTTLTFTQTKAATGRR</sequence>
<organism evidence="1 2">
    <name type="scientific">Paenalcaligenes hominis</name>
    <dbReference type="NCBI Taxonomy" id="643674"/>
    <lineage>
        <taxon>Bacteria</taxon>
        <taxon>Pseudomonadati</taxon>
        <taxon>Pseudomonadota</taxon>
        <taxon>Betaproteobacteria</taxon>
        <taxon>Burkholderiales</taxon>
        <taxon>Alcaligenaceae</taxon>
        <taxon>Paenalcaligenes</taxon>
    </lineage>
</organism>
<evidence type="ECO:0000313" key="2">
    <source>
        <dbReference type="Proteomes" id="UP000783934"/>
    </source>
</evidence>
<protein>
    <submittedName>
        <fullName evidence="1">Uncharacterized protein</fullName>
    </submittedName>
</protein>
<accession>A0ABX0WPL3</accession>
<gene>
    <name evidence="1" type="ORF">GGR41_000514</name>
</gene>
<name>A0ABX0WPL3_9BURK</name>
<evidence type="ECO:0000313" key="1">
    <source>
        <dbReference type="EMBL" id="NJB64293.1"/>
    </source>
</evidence>
<reference evidence="1 2" key="1">
    <citation type="submission" date="2020-03" db="EMBL/GenBank/DDBJ databases">
        <title>Genomic Encyclopedia of Type Strains, Phase IV (KMG-IV): sequencing the most valuable type-strain genomes for metagenomic binning, comparative biology and taxonomic classification.</title>
        <authorList>
            <person name="Goeker M."/>
        </authorList>
    </citation>
    <scope>NUCLEOTIDE SEQUENCE [LARGE SCALE GENOMIC DNA]</scope>
    <source>
        <strain evidence="1 2">DSM 26613</strain>
    </source>
</reference>
<comment type="caution">
    <text evidence="1">The sequence shown here is derived from an EMBL/GenBank/DDBJ whole genome shotgun (WGS) entry which is preliminary data.</text>
</comment>
<keyword evidence="2" id="KW-1185">Reference proteome</keyword>
<dbReference type="Proteomes" id="UP000783934">
    <property type="component" value="Unassembled WGS sequence"/>
</dbReference>
<dbReference type="EMBL" id="JAATIZ010000001">
    <property type="protein sequence ID" value="NJB64293.1"/>
    <property type="molecule type" value="Genomic_DNA"/>
</dbReference>
<proteinExistence type="predicted"/>